<dbReference type="InterPro" id="IPR012677">
    <property type="entry name" value="Nucleotide-bd_a/b_plait_sf"/>
</dbReference>
<reference evidence="7" key="1">
    <citation type="submission" date="2022-12" db="EMBL/GenBank/DDBJ databases">
        <title>Draft genome assemblies for two species of Escallonia (Escalloniales).</title>
        <authorList>
            <person name="Chanderbali A."/>
            <person name="Dervinis C."/>
            <person name="Anghel I."/>
            <person name="Soltis D."/>
            <person name="Soltis P."/>
            <person name="Zapata F."/>
        </authorList>
    </citation>
    <scope>NUCLEOTIDE SEQUENCE</scope>
    <source>
        <strain evidence="7">UCBG92.1500</strain>
        <tissue evidence="7">Leaf</tissue>
    </source>
</reference>
<dbReference type="InterPro" id="IPR034361">
    <property type="entry name" value="PHIP1_RRM1"/>
</dbReference>
<evidence type="ECO:0000256" key="4">
    <source>
        <dbReference type="SAM" id="MobiDB-lite"/>
    </source>
</evidence>
<dbReference type="InterPro" id="IPR000504">
    <property type="entry name" value="RRM_dom"/>
</dbReference>
<evidence type="ECO:0000259" key="5">
    <source>
        <dbReference type="PROSITE" id="PS50102"/>
    </source>
</evidence>
<dbReference type="Pfam" id="PF00098">
    <property type="entry name" value="zf-CCHC"/>
    <property type="match status" value="1"/>
</dbReference>
<dbReference type="PROSITE" id="PS50158">
    <property type="entry name" value="ZF_CCHC"/>
    <property type="match status" value="1"/>
</dbReference>
<dbReference type="GO" id="GO:0008270">
    <property type="term" value="F:zinc ion binding"/>
    <property type="evidence" value="ECO:0007669"/>
    <property type="project" value="UniProtKB-KW"/>
</dbReference>
<gene>
    <name evidence="7" type="ORF">RJ640_030671</name>
</gene>
<evidence type="ECO:0000256" key="1">
    <source>
        <dbReference type="ARBA" id="ARBA00022884"/>
    </source>
</evidence>
<dbReference type="SMART" id="SM00360">
    <property type="entry name" value="RRM"/>
    <property type="match status" value="2"/>
</dbReference>
<keyword evidence="2" id="KW-0862">Zinc</keyword>
<feature type="compositionally biased region" description="Polar residues" evidence="4">
    <location>
        <begin position="408"/>
        <end position="432"/>
    </location>
</feature>
<keyword evidence="2" id="KW-0863">Zinc-finger</keyword>
<evidence type="ECO:0008006" key="9">
    <source>
        <dbReference type="Google" id="ProtNLM"/>
    </source>
</evidence>
<dbReference type="InterPro" id="IPR001878">
    <property type="entry name" value="Znf_CCHC"/>
</dbReference>
<keyword evidence="8" id="KW-1185">Reference proteome</keyword>
<feature type="compositionally biased region" description="Polar residues" evidence="4">
    <location>
        <begin position="27"/>
        <end position="38"/>
    </location>
</feature>
<feature type="domain" description="CCHC-type" evidence="6">
    <location>
        <begin position="450"/>
        <end position="465"/>
    </location>
</feature>
<keyword evidence="2" id="KW-0479">Metal-binding</keyword>
<dbReference type="PANTHER" id="PTHR23236:SF24">
    <property type="entry name" value="PHRAGMOPLASTIN INTERACTING PROTEIN 1"/>
    <property type="match status" value="1"/>
</dbReference>
<dbReference type="Gene3D" id="3.30.70.330">
    <property type="match status" value="2"/>
</dbReference>
<protein>
    <recommendedName>
        <fullName evidence="9">Protein gar2</fullName>
    </recommendedName>
</protein>
<dbReference type="PROSITE" id="PS50102">
    <property type="entry name" value="RRM"/>
    <property type="match status" value="2"/>
</dbReference>
<dbReference type="SMART" id="SM00343">
    <property type="entry name" value="ZnF_C2HC"/>
    <property type="match status" value="1"/>
</dbReference>
<feature type="domain" description="RRM" evidence="5">
    <location>
        <begin position="265"/>
        <end position="341"/>
    </location>
</feature>
<organism evidence="7 8">
    <name type="scientific">Escallonia rubra</name>
    <dbReference type="NCBI Taxonomy" id="112253"/>
    <lineage>
        <taxon>Eukaryota</taxon>
        <taxon>Viridiplantae</taxon>
        <taxon>Streptophyta</taxon>
        <taxon>Embryophyta</taxon>
        <taxon>Tracheophyta</taxon>
        <taxon>Spermatophyta</taxon>
        <taxon>Magnoliopsida</taxon>
        <taxon>eudicotyledons</taxon>
        <taxon>Gunneridae</taxon>
        <taxon>Pentapetalae</taxon>
        <taxon>asterids</taxon>
        <taxon>campanulids</taxon>
        <taxon>Escalloniales</taxon>
        <taxon>Escalloniaceae</taxon>
        <taxon>Escallonia</taxon>
    </lineage>
</organism>
<dbReference type="Gene3D" id="4.10.60.10">
    <property type="entry name" value="Zinc finger, CCHC-type"/>
    <property type="match status" value="1"/>
</dbReference>
<evidence type="ECO:0000313" key="8">
    <source>
        <dbReference type="Proteomes" id="UP001187471"/>
    </source>
</evidence>
<feature type="region of interest" description="Disordered" evidence="4">
    <location>
        <begin position="455"/>
        <end position="476"/>
    </location>
</feature>
<accession>A0AA88UMQ9</accession>
<feature type="region of interest" description="Disordered" evidence="4">
    <location>
        <begin position="20"/>
        <end position="156"/>
    </location>
</feature>
<dbReference type="Proteomes" id="UP001187471">
    <property type="component" value="Unassembled WGS sequence"/>
</dbReference>
<dbReference type="EMBL" id="JAVXUO010000938">
    <property type="protein sequence ID" value="KAK2987781.1"/>
    <property type="molecule type" value="Genomic_DNA"/>
</dbReference>
<dbReference type="GO" id="GO:0003723">
    <property type="term" value="F:RNA binding"/>
    <property type="evidence" value="ECO:0007669"/>
    <property type="project" value="UniProtKB-UniRule"/>
</dbReference>
<proteinExistence type="predicted"/>
<evidence type="ECO:0000313" key="7">
    <source>
        <dbReference type="EMBL" id="KAK2987781.1"/>
    </source>
</evidence>
<evidence type="ECO:0000256" key="3">
    <source>
        <dbReference type="PROSITE-ProRule" id="PRU00176"/>
    </source>
</evidence>
<dbReference type="PANTHER" id="PTHR23236">
    <property type="entry name" value="EUKARYOTIC TRANSLATION INITIATION FACTOR 4B/4H"/>
    <property type="match status" value="1"/>
</dbReference>
<dbReference type="InterPro" id="IPR035979">
    <property type="entry name" value="RBD_domain_sf"/>
</dbReference>
<feature type="domain" description="RRM" evidence="5">
    <location>
        <begin position="170"/>
        <end position="247"/>
    </location>
</feature>
<dbReference type="Pfam" id="PF00076">
    <property type="entry name" value="RRM_1"/>
    <property type="match status" value="2"/>
</dbReference>
<evidence type="ECO:0000256" key="2">
    <source>
        <dbReference type="PROSITE-ProRule" id="PRU00047"/>
    </source>
</evidence>
<feature type="compositionally biased region" description="Basic residues" evidence="4">
    <location>
        <begin position="120"/>
        <end position="137"/>
    </location>
</feature>
<dbReference type="AlphaFoldDB" id="A0AA88UMQ9"/>
<dbReference type="SUPFAM" id="SSF54928">
    <property type="entry name" value="RNA-binding domain, RBD"/>
    <property type="match status" value="2"/>
</dbReference>
<feature type="region of interest" description="Disordered" evidence="4">
    <location>
        <begin position="392"/>
        <end position="441"/>
    </location>
</feature>
<dbReference type="CDD" id="cd12271">
    <property type="entry name" value="RRM1_PHIP1"/>
    <property type="match status" value="1"/>
</dbReference>
<evidence type="ECO:0000259" key="6">
    <source>
        <dbReference type="PROSITE" id="PS50158"/>
    </source>
</evidence>
<sequence length="476" mass="51511">MVLSNKKLKEKLRAAALAESVAAAEAQNQPPIKSSTKIFTDLSEAHKPRVSKREKRREKTVSFQKSNGGVNGSEGVDKEQKGKKNKKRKREGEGDGDGGEGDRTNGDSSKDLEANEAKKLKTKKNKKKKKSKGKKGEKKGVESGSGGSGEQSVAETIEATESQAKVEMSTKVYVGGIPYYSTEDDIRSFFEGCGTITEIDCMRFPETGKFRGIAIINFKTEAAAKRALDLDGADMGGLFLKIQPYKTTRDTKASDFSPAVVEGYNRVYVGNLSWDITEDELRKLFSDCSISSIRFGEDKETKEFRGYAHVDFANSLSVTMALQLDQKVVCGRPVRIRCAVPKKVAESNARSMHAIPKKVAETNSNSMPASPKKVAEANSNFMPAAAKKVAETNSKAMPAVPKKAADTISKSPSATTNNVAETNFQSMPTNKEANGAELSAVSGKIRRRTCYECGERGHLSSSCPKKAADPTSTTAV</sequence>
<dbReference type="InterPro" id="IPR036875">
    <property type="entry name" value="Znf_CCHC_sf"/>
</dbReference>
<dbReference type="SUPFAM" id="SSF57756">
    <property type="entry name" value="Retrovirus zinc finger-like domains"/>
    <property type="match status" value="1"/>
</dbReference>
<feature type="compositionally biased region" description="Basic residues" evidence="4">
    <location>
        <begin position="48"/>
        <end position="58"/>
    </location>
</feature>
<name>A0AA88UMQ9_9ASTE</name>
<keyword evidence="1 3" id="KW-0694">RNA-binding</keyword>
<comment type="caution">
    <text evidence="7">The sequence shown here is derived from an EMBL/GenBank/DDBJ whole genome shotgun (WGS) entry which is preliminary data.</text>
</comment>
<feature type="compositionally biased region" description="Basic and acidic residues" evidence="4">
    <location>
        <begin position="100"/>
        <end position="119"/>
    </location>
</feature>